<evidence type="ECO:0000313" key="8">
    <source>
        <dbReference type="EMBL" id="KJK67789.1"/>
    </source>
</evidence>
<evidence type="ECO:0000256" key="6">
    <source>
        <dbReference type="SAM" id="Phobius"/>
    </source>
</evidence>
<evidence type="ECO:0000256" key="1">
    <source>
        <dbReference type="ARBA" id="ARBA00004141"/>
    </source>
</evidence>
<feature type="transmembrane region" description="Helical" evidence="6">
    <location>
        <begin position="52"/>
        <end position="71"/>
    </location>
</feature>
<dbReference type="PANTHER" id="PTHR33048">
    <property type="entry name" value="PTH11-LIKE INTEGRAL MEMBRANE PROTEIN (AFU_ORTHOLOGUE AFUA_5G11245)"/>
    <property type="match status" value="1"/>
</dbReference>
<evidence type="ECO:0000313" key="9">
    <source>
        <dbReference type="Proteomes" id="UP000033540"/>
    </source>
</evidence>
<evidence type="ECO:0000256" key="4">
    <source>
        <dbReference type="ARBA" id="ARBA00023136"/>
    </source>
</evidence>
<keyword evidence="4 6" id="KW-0472">Membrane</keyword>
<comment type="subcellular location">
    <subcellularLocation>
        <location evidence="1">Membrane</location>
        <topology evidence="1">Multi-pass membrane protein</topology>
    </subcellularLocation>
</comment>
<comment type="caution">
    <text evidence="8">The sequence shown here is derived from an EMBL/GenBank/DDBJ whole genome shotgun (WGS) entry which is preliminary data.</text>
</comment>
<protein>
    <recommendedName>
        <fullName evidence="7">Rhodopsin domain-containing protein</fullName>
    </recommendedName>
</protein>
<proteinExistence type="inferred from homology"/>
<evidence type="ECO:0000256" key="2">
    <source>
        <dbReference type="ARBA" id="ARBA00022692"/>
    </source>
</evidence>
<name>A0A0F0IJ13_ASPPU</name>
<feature type="transmembrane region" description="Helical" evidence="6">
    <location>
        <begin position="20"/>
        <end position="40"/>
    </location>
</feature>
<feature type="transmembrane region" description="Helical" evidence="6">
    <location>
        <begin position="182"/>
        <end position="205"/>
    </location>
</feature>
<sequence>MSSSTAPQGVATHLSANGLIGITWAGVALGVAFTSIRVAIRLQRMKHLLADDYFVLFGLALLITNAVLQTIQAPHLYYMTLTPTEKDIKYHSLRYVHLEFVIIGLFWSVLWSIKGSFLALFWMISDGLPKYRRACASIAIFTFIAYVGCWLASALNCHPPSDYFRFGKCTKPADIKGSVISISYSTAVDIITDLMIMALPLRILWKAKITRQQKIGLGVVFCVGFIIIATAIVRAIEITGRAYSDQVGLAIWSIAESSISVIVGCLPPFKSFISRNSSTNQYPYGSSGYTANRYDRSATSARKKRSLITTSLSEVPLPLEDMKSYRDLGYESHRQNVHITGGVDGQDGLGNTSWFKTSEDEPRGEIRMVKEFVSFHSYSFPLTVRAFTNVCRVWFLRDDLSFFVVSIVLEVEIVYRTSSFCLNGNNTSAKEALQKAGQSNDQREPYIPIYTATSHNTNHIHKLT</sequence>
<dbReference type="Pfam" id="PF20684">
    <property type="entry name" value="Fung_rhodopsin"/>
    <property type="match status" value="1"/>
</dbReference>
<dbReference type="AlphaFoldDB" id="A0A0F0IJ13"/>
<dbReference type="GO" id="GO:0016020">
    <property type="term" value="C:membrane"/>
    <property type="evidence" value="ECO:0007669"/>
    <property type="project" value="UniProtKB-SubCell"/>
</dbReference>
<gene>
    <name evidence="8" type="ORF">P875_00108979</name>
</gene>
<keyword evidence="2 6" id="KW-0812">Transmembrane</keyword>
<dbReference type="InterPro" id="IPR052337">
    <property type="entry name" value="SAT4-like"/>
</dbReference>
<feature type="transmembrane region" description="Helical" evidence="6">
    <location>
        <begin position="217"/>
        <end position="236"/>
    </location>
</feature>
<keyword evidence="3 6" id="KW-1133">Transmembrane helix</keyword>
<reference evidence="8 9" key="1">
    <citation type="submission" date="2015-02" db="EMBL/GenBank/DDBJ databases">
        <title>Draft genome sequence of Aspergillus parasiticus SU-1.</title>
        <authorList>
            <person name="Yu J."/>
            <person name="Fedorova N."/>
            <person name="Yin Y."/>
            <person name="Losada L."/>
            <person name="Zafar N."/>
            <person name="Taujale R."/>
            <person name="Ehrlich K.C."/>
            <person name="Bhatnagar D."/>
            <person name="Cleveland T.E."/>
            <person name="Bennett J.W."/>
            <person name="Nierman W.C."/>
        </authorList>
    </citation>
    <scope>NUCLEOTIDE SEQUENCE [LARGE SCALE GENOMIC DNA]</scope>
    <source>
        <strain evidence="9">ATCC 56775 / NRRL 5862 / SRRC 143 / SU-1</strain>
    </source>
</reference>
<evidence type="ECO:0000256" key="3">
    <source>
        <dbReference type="ARBA" id="ARBA00022989"/>
    </source>
</evidence>
<feature type="transmembrane region" description="Helical" evidence="6">
    <location>
        <begin position="134"/>
        <end position="155"/>
    </location>
</feature>
<evidence type="ECO:0000256" key="5">
    <source>
        <dbReference type="ARBA" id="ARBA00038359"/>
    </source>
</evidence>
<comment type="similarity">
    <text evidence="5">Belongs to the SAT4 family.</text>
</comment>
<dbReference type="Proteomes" id="UP000033540">
    <property type="component" value="Unassembled WGS sequence"/>
</dbReference>
<feature type="transmembrane region" description="Helical" evidence="6">
    <location>
        <begin position="100"/>
        <end position="122"/>
    </location>
</feature>
<dbReference type="EMBL" id="JZEE01000160">
    <property type="protein sequence ID" value="KJK67789.1"/>
    <property type="molecule type" value="Genomic_DNA"/>
</dbReference>
<dbReference type="STRING" id="1403190.A0A0F0IJ13"/>
<evidence type="ECO:0000259" key="7">
    <source>
        <dbReference type="Pfam" id="PF20684"/>
    </source>
</evidence>
<feature type="domain" description="Rhodopsin" evidence="7">
    <location>
        <begin position="36"/>
        <end position="275"/>
    </location>
</feature>
<organism evidence="8 9">
    <name type="scientific">Aspergillus parasiticus (strain ATCC 56775 / NRRL 5862 / SRRC 143 / SU-1)</name>
    <dbReference type="NCBI Taxonomy" id="1403190"/>
    <lineage>
        <taxon>Eukaryota</taxon>
        <taxon>Fungi</taxon>
        <taxon>Dikarya</taxon>
        <taxon>Ascomycota</taxon>
        <taxon>Pezizomycotina</taxon>
        <taxon>Eurotiomycetes</taxon>
        <taxon>Eurotiomycetidae</taxon>
        <taxon>Eurotiales</taxon>
        <taxon>Aspergillaceae</taxon>
        <taxon>Aspergillus</taxon>
        <taxon>Aspergillus subgen. Circumdati</taxon>
    </lineage>
</organism>
<dbReference type="OrthoDB" id="444631at2759"/>
<dbReference type="PANTHER" id="PTHR33048:SF162">
    <property type="entry name" value="SATRATOXIN BIOSYNTHESIS SC1 CLUSTER PROTEIN 4"/>
    <property type="match status" value="1"/>
</dbReference>
<accession>A0A0F0IJ13</accession>
<dbReference type="InterPro" id="IPR049326">
    <property type="entry name" value="Rhodopsin_dom_fungi"/>
</dbReference>